<comment type="caution">
    <text evidence="2">The sequence shown here is derived from an EMBL/GenBank/DDBJ whole genome shotgun (WGS) entry which is preliminary data.</text>
</comment>
<dbReference type="GO" id="GO:0003725">
    <property type="term" value="F:double-stranded RNA binding"/>
    <property type="evidence" value="ECO:0007669"/>
    <property type="project" value="InterPro"/>
</dbReference>
<evidence type="ECO:0000256" key="1">
    <source>
        <dbReference type="SAM" id="MobiDB-lite"/>
    </source>
</evidence>
<reference evidence="2 3" key="1">
    <citation type="submission" date="2014-05" db="EMBL/GenBank/DDBJ databases">
        <title>Draft genome sequence of a rare smut relative, Tilletiaria anomala UBC 951.</title>
        <authorList>
            <consortium name="DOE Joint Genome Institute"/>
            <person name="Toome M."/>
            <person name="Kuo A."/>
            <person name="Henrissat B."/>
            <person name="Lipzen A."/>
            <person name="Tritt A."/>
            <person name="Yoshinaga Y."/>
            <person name="Zane M."/>
            <person name="Barry K."/>
            <person name="Grigoriev I.V."/>
            <person name="Spatafora J.W."/>
            <person name="Aimea M.C."/>
        </authorList>
    </citation>
    <scope>NUCLEOTIDE SEQUENCE [LARGE SCALE GENOMIC DNA]</scope>
    <source>
        <strain evidence="2 3">UBC 951</strain>
    </source>
</reference>
<feature type="compositionally biased region" description="Basic residues" evidence="1">
    <location>
        <begin position="100"/>
        <end position="118"/>
    </location>
</feature>
<dbReference type="RefSeq" id="XP_013246068.1">
    <property type="nucleotide sequence ID" value="XM_013390614.1"/>
</dbReference>
<dbReference type="OrthoDB" id="10067079at2759"/>
<dbReference type="STRING" id="1037660.A0A066WQE1"/>
<dbReference type="HOGENOM" id="CLU_079129_2_1_1"/>
<organism evidence="2 3">
    <name type="scientific">Tilletiaria anomala (strain ATCC 24038 / CBS 436.72 / UBC 951)</name>
    <dbReference type="NCBI Taxonomy" id="1037660"/>
    <lineage>
        <taxon>Eukaryota</taxon>
        <taxon>Fungi</taxon>
        <taxon>Dikarya</taxon>
        <taxon>Basidiomycota</taxon>
        <taxon>Ustilaginomycotina</taxon>
        <taxon>Exobasidiomycetes</taxon>
        <taxon>Georgefischeriales</taxon>
        <taxon>Tilletiariaceae</taxon>
        <taxon>Tilletiaria</taxon>
    </lineage>
</organism>
<sequence length="175" mass="19277">MTAAEKQAANLQKLMANPEKEVKIPTASTTEKQLRPPKEMMKNVSGSSAGAGSGEFHVYKHARRREYERIKIMETEDQKKKEKFVFEQAQAAREAELKSKTSKNKSRRDKRKVAKQRAKVGADGAPGAQSAVSDNKRKLDGIDEGADGDKKRKVAPGADALTYSRPDAESDSEAE</sequence>
<dbReference type="InterPro" id="IPR009548">
    <property type="entry name" value="Prkrip1"/>
</dbReference>
<evidence type="ECO:0000313" key="3">
    <source>
        <dbReference type="Proteomes" id="UP000027361"/>
    </source>
</evidence>
<dbReference type="EMBL" id="JMSN01000003">
    <property type="protein sequence ID" value="KDN53229.1"/>
    <property type="molecule type" value="Genomic_DNA"/>
</dbReference>
<dbReference type="Pfam" id="PF06658">
    <property type="entry name" value="DUF1168"/>
    <property type="match status" value="1"/>
</dbReference>
<dbReference type="GO" id="GO:0019901">
    <property type="term" value="F:protein kinase binding"/>
    <property type="evidence" value="ECO:0007669"/>
    <property type="project" value="TreeGrafter"/>
</dbReference>
<feature type="region of interest" description="Disordered" evidence="1">
    <location>
        <begin position="90"/>
        <end position="175"/>
    </location>
</feature>
<evidence type="ECO:0000313" key="2">
    <source>
        <dbReference type="EMBL" id="KDN53229.1"/>
    </source>
</evidence>
<dbReference type="GO" id="GO:0005730">
    <property type="term" value="C:nucleolus"/>
    <property type="evidence" value="ECO:0007669"/>
    <property type="project" value="TreeGrafter"/>
</dbReference>
<dbReference type="InParanoid" id="A0A066WQE1"/>
<gene>
    <name evidence="2" type="ORF">K437DRAFT_219198</name>
</gene>
<evidence type="ECO:0008006" key="4">
    <source>
        <dbReference type="Google" id="ProtNLM"/>
    </source>
</evidence>
<accession>A0A066WQE1</accession>
<proteinExistence type="predicted"/>
<dbReference type="GeneID" id="25262225"/>
<dbReference type="AlphaFoldDB" id="A0A066WQE1"/>
<dbReference type="GO" id="GO:0004860">
    <property type="term" value="F:protein kinase inhibitor activity"/>
    <property type="evidence" value="ECO:0007669"/>
    <property type="project" value="TreeGrafter"/>
</dbReference>
<dbReference type="Proteomes" id="UP000027361">
    <property type="component" value="Unassembled WGS sequence"/>
</dbReference>
<dbReference type="OMA" id="MRINKLM"/>
<protein>
    <recommendedName>
        <fullName evidence="4">DUF1168-domain-containing protein</fullName>
    </recommendedName>
</protein>
<feature type="compositionally biased region" description="Basic and acidic residues" evidence="1">
    <location>
        <begin position="32"/>
        <end position="41"/>
    </location>
</feature>
<keyword evidence="3" id="KW-1185">Reference proteome</keyword>
<dbReference type="PANTHER" id="PTHR13507">
    <property type="entry name" value="PRKR-INTERACTING PROTEIN 1"/>
    <property type="match status" value="1"/>
</dbReference>
<name>A0A066WQE1_TILAU</name>
<feature type="region of interest" description="Disordered" evidence="1">
    <location>
        <begin position="1"/>
        <end position="65"/>
    </location>
</feature>
<dbReference type="PANTHER" id="PTHR13507:SF0">
    <property type="entry name" value="PRKR-INTERACTING PROTEIN 1"/>
    <property type="match status" value="1"/>
</dbReference>